<dbReference type="PANTHER" id="PTHR11220">
    <property type="entry name" value="HEME-BINDING PROTEIN-RELATED"/>
    <property type="match status" value="1"/>
</dbReference>
<comment type="caution">
    <text evidence="3">The sequence shown here is derived from an EMBL/GenBank/DDBJ whole genome shotgun (WGS) entry which is preliminary data.</text>
</comment>
<evidence type="ECO:0000313" key="4">
    <source>
        <dbReference type="Proteomes" id="UP001190926"/>
    </source>
</evidence>
<comment type="similarity">
    <text evidence="1">Belongs to the HEBP family.</text>
</comment>
<accession>A0AAD4P7Q8</accession>
<dbReference type="InterPro" id="IPR011256">
    <property type="entry name" value="Reg_factor_effector_dom_sf"/>
</dbReference>
<dbReference type="Proteomes" id="UP001190926">
    <property type="component" value="Unassembled WGS sequence"/>
</dbReference>
<dbReference type="PANTHER" id="PTHR11220:SF59">
    <property type="entry name" value="HEME-BINDING PROTEIN 2-LIKE"/>
    <property type="match status" value="1"/>
</dbReference>
<feature type="chain" id="PRO_5041916247" description="Heme-binding protein 2" evidence="2">
    <location>
        <begin position="26"/>
        <end position="203"/>
    </location>
</feature>
<sequence length="203" mass="23374">MMSSTIRAIFFFVISLYLVVSKCNGEGYERAPNCAQNICPAYTVVFSNKEFEIRNYTKALWVHTKATTSYELATTKYFEILSSYYDGKNDHNMKIKKTYPILVVVENSTYTLYFYLPQPFAPRPVTPGAVEIDELPRRQYAAVRRFDGKISDDVIKAEVDALKQSLQTSPYKRPPPFADFMVATYNSPADVTDRVNEVFLWFD</sequence>
<organism evidence="3 4">
    <name type="scientific">Perilla frutescens var. hirtella</name>
    <name type="common">Perilla citriodora</name>
    <name type="synonym">Perilla setoyensis</name>
    <dbReference type="NCBI Taxonomy" id="608512"/>
    <lineage>
        <taxon>Eukaryota</taxon>
        <taxon>Viridiplantae</taxon>
        <taxon>Streptophyta</taxon>
        <taxon>Embryophyta</taxon>
        <taxon>Tracheophyta</taxon>
        <taxon>Spermatophyta</taxon>
        <taxon>Magnoliopsida</taxon>
        <taxon>eudicotyledons</taxon>
        <taxon>Gunneridae</taxon>
        <taxon>Pentapetalae</taxon>
        <taxon>asterids</taxon>
        <taxon>lamiids</taxon>
        <taxon>Lamiales</taxon>
        <taxon>Lamiaceae</taxon>
        <taxon>Nepetoideae</taxon>
        <taxon>Elsholtzieae</taxon>
        <taxon>Perilla</taxon>
    </lineage>
</organism>
<evidence type="ECO:0008006" key="5">
    <source>
        <dbReference type="Google" id="ProtNLM"/>
    </source>
</evidence>
<evidence type="ECO:0000313" key="3">
    <source>
        <dbReference type="EMBL" id="KAH6829346.1"/>
    </source>
</evidence>
<protein>
    <recommendedName>
        <fullName evidence="5">Heme-binding protein 2</fullName>
    </recommendedName>
</protein>
<dbReference type="Pfam" id="PF04832">
    <property type="entry name" value="SOUL"/>
    <property type="match status" value="1"/>
</dbReference>
<reference evidence="3 4" key="1">
    <citation type="journal article" date="2021" name="Nat. Commun.">
        <title>Incipient diploidization of the medicinal plant Perilla within 10,000 years.</title>
        <authorList>
            <person name="Zhang Y."/>
            <person name="Shen Q."/>
            <person name="Leng L."/>
            <person name="Zhang D."/>
            <person name="Chen S."/>
            <person name="Shi Y."/>
            <person name="Ning Z."/>
            <person name="Chen S."/>
        </authorList>
    </citation>
    <scope>NUCLEOTIDE SEQUENCE [LARGE SCALE GENOMIC DNA]</scope>
    <source>
        <strain evidence="4">cv. PC099</strain>
    </source>
</reference>
<feature type="signal peptide" evidence="2">
    <location>
        <begin position="1"/>
        <end position="25"/>
    </location>
</feature>
<dbReference type="FunFam" id="3.20.80.10:FF:000002">
    <property type="entry name" value="Heme-binding protein 2"/>
    <property type="match status" value="1"/>
</dbReference>
<dbReference type="AlphaFoldDB" id="A0AAD4P7Q8"/>
<evidence type="ECO:0000256" key="2">
    <source>
        <dbReference type="SAM" id="SignalP"/>
    </source>
</evidence>
<proteinExistence type="inferred from homology"/>
<keyword evidence="4" id="KW-1185">Reference proteome</keyword>
<name>A0AAD4P7Q8_PERFH</name>
<keyword evidence="2" id="KW-0732">Signal</keyword>
<dbReference type="Gene3D" id="3.20.80.10">
    <property type="entry name" value="Regulatory factor, effector binding domain"/>
    <property type="match status" value="1"/>
</dbReference>
<evidence type="ECO:0000256" key="1">
    <source>
        <dbReference type="ARBA" id="ARBA00009817"/>
    </source>
</evidence>
<dbReference type="InterPro" id="IPR006917">
    <property type="entry name" value="SOUL_heme-bd"/>
</dbReference>
<dbReference type="EMBL" id="SDAM02000109">
    <property type="protein sequence ID" value="KAH6829346.1"/>
    <property type="molecule type" value="Genomic_DNA"/>
</dbReference>
<gene>
    <name evidence="3" type="ORF">C2S53_011570</name>
</gene>
<dbReference type="SUPFAM" id="SSF55136">
    <property type="entry name" value="Probable bacterial effector-binding domain"/>
    <property type="match status" value="1"/>
</dbReference>